<dbReference type="PANTHER" id="PTHR31511">
    <property type="entry name" value="PROTEIN CBG23764"/>
    <property type="match status" value="1"/>
</dbReference>
<accession>A0A9P0G8K3</accession>
<dbReference type="PANTHER" id="PTHR31511:SF12">
    <property type="entry name" value="RHO TERMINATION FACTOR N-TERMINAL DOMAIN-CONTAINING PROTEIN"/>
    <property type="match status" value="1"/>
</dbReference>
<reference evidence="1" key="1">
    <citation type="submission" date="2022-01" db="EMBL/GenBank/DDBJ databases">
        <authorList>
            <person name="King R."/>
        </authorList>
    </citation>
    <scope>NUCLEOTIDE SEQUENCE</scope>
</reference>
<dbReference type="InterPro" id="IPR043502">
    <property type="entry name" value="DNA/RNA_pol_sf"/>
</dbReference>
<protein>
    <recommendedName>
        <fullName evidence="3">DNA-directed DNA polymerase</fullName>
    </recommendedName>
</protein>
<name>A0A9P0G8K3_9CUCU</name>
<dbReference type="OrthoDB" id="6602337at2759"/>
<dbReference type="InterPro" id="IPR012337">
    <property type="entry name" value="RNaseH-like_sf"/>
</dbReference>
<proteinExistence type="predicted"/>
<dbReference type="SUPFAM" id="SSF53098">
    <property type="entry name" value="Ribonuclease H-like"/>
    <property type="match status" value="1"/>
</dbReference>
<dbReference type="GO" id="GO:0042575">
    <property type="term" value="C:DNA polymerase complex"/>
    <property type="evidence" value="ECO:0007669"/>
    <property type="project" value="UniProtKB-ARBA"/>
</dbReference>
<gene>
    <name evidence="1" type="ORF">PSYICH_LOCUS3313</name>
</gene>
<dbReference type="AlphaFoldDB" id="A0A9P0G8K3"/>
<keyword evidence="2" id="KW-1185">Reference proteome</keyword>
<evidence type="ECO:0000313" key="2">
    <source>
        <dbReference type="Proteomes" id="UP001153636"/>
    </source>
</evidence>
<organism evidence="1 2">
    <name type="scientific">Psylliodes chrysocephalus</name>
    <dbReference type="NCBI Taxonomy" id="3402493"/>
    <lineage>
        <taxon>Eukaryota</taxon>
        <taxon>Metazoa</taxon>
        <taxon>Ecdysozoa</taxon>
        <taxon>Arthropoda</taxon>
        <taxon>Hexapoda</taxon>
        <taxon>Insecta</taxon>
        <taxon>Pterygota</taxon>
        <taxon>Neoptera</taxon>
        <taxon>Endopterygota</taxon>
        <taxon>Coleoptera</taxon>
        <taxon>Polyphaga</taxon>
        <taxon>Cucujiformia</taxon>
        <taxon>Chrysomeloidea</taxon>
        <taxon>Chrysomelidae</taxon>
        <taxon>Galerucinae</taxon>
        <taxon>Alticini</taxon>
        <taxon>Psylliodes</taxon>
    </lineage>
</organism>
<dbReference type="GO" id="GO:0071897">
    <property type="term" value="P:DNA biosynthetic process"/>
    <property type="evidence" value="ECO:0007669"/>
    <property type="project" value="UniProtKB-ARBA"/>
</dbReference>
<sequence length="1001" mass="116857">MVRLDDLVRYIDGFLSVLIKEYDDEVAHIGLFECQKGIIKAKNAFKNAKTFGEKHHFQSCLNNITSRRTMIKEIIKKGGGLNMHFNYVQDRVRWADSESAFKSRLTTGVISNLEHKDPKFFLKDAKIIFIRKIQNILKKEKSVKVNVVFSGEFEIMKGDNLLKEFKYFTTANCPIYTNTKINEWFDEKVIKPILIDLEEFQERDSGWALKKVENLVVNISKYSPLRVSSYIQLPPQIAKKHACINVKNYDQACFAWAVTSALHPAKNHQQMVSSYPHYSSILKLKGIHFPMTERQIPNFEKQNNVSINLYILKKLKSNLITLPTYLTNNKKDQHVNLLLIKDNYDGDHVENNTNNPVKPQHHIPAAVGYYFKCSYDDSLSFYRSYRGDNCMKWFADEMLQLAEDIAPVFWCPYDIDMTSTEEAEFKKSSHCHICEQPFAPGDKKVRDHIHYLATNNFRGSSHEGCNINYQDSHVVSIVFHNLSGYDAHFVITDIATRIKGDIDLLPITKEKYISFTKHIEEYPIQFRFIDSFRFMASSLDKLASYLEEFPNLKIQFWELSEEQLNLLTKKGVMPYDYIDSFERFEETCLPPIELFYNKLDDKPCPHRLYLRAQEIWSKFNCRNLGQYVDLYMKTDIMLLADVFERFRNSCHKTYGLDPAHYYTLPGFTWDAMLKYTKQELDLLTDIDMFMFVESGIRGGLSQVCTKRRAHANNKYIENYDSSKPTNYLMYFDVNNQYEWAMSQFLPYGGFEWDNTNIDVISIPDDAPFGYILEVDLEYPEVLHDSHKDLPFCSEHINPKTNLPPKTSKELTKLMATLNSKIKYVIHYRTLKQALDQGLILKKIHRVLKFKQAPWLKSYIELNTELRKESKNEFEKNLFKLMNNGVFVYSGKIYNGKQIVKVITKLASRTNSCGASAVRECTVRNINKELLNKLETKLDKFKNTPNKMDSYINEVSDKIESNECKIAVLNKKVEQYDGTQKNNALRIDEEDNKDNLNHKTHQ</sequence>
<dbReference type="EMBL" id="OV651824">
    <property type="protein sequence ID" value="CAH1101901.1"/>
    <property type="molecule type" value="Genomic_DNA"/>
</dbReference>
<evidence type="ECO:0000313" key="1">
    <source>
        <dbReference type="EMBL" id="CAH1101901.1"/>
    </source>
</evidence>
<evidence type="ECO:0008006" key="3">
    <source>
        <dbReference type="Google" id="ProtNLM"/>
    </source>
</evidence>
<dbReference type="Proteomes" id="UP001153636">
    <property type="component" value="Chromosome 12"/>
</dbReference>
<dbReference type="SUPFAM" id="SSF56672">
    <property type="entry name" value="DNA/RNA polymerases"/>
    <property type="match status" value="1"/>
</dbReference>